<dbReference type="Pfam" id="PF09897">
    <property type="entry name" value="DUF2124"/>
    <property type="match status" value="1"/>
</dbReference>
<reference evidence="1" key="1">
    <citation type="journal article" date="2001" name="Int. J. Syst. Evol. Microbiol.">
        <title>Methanofollis aquaemaris sp. nov., a methanogen isolated from an aquaculture fish pond.</title>
        <authorList>
            <person name="Lai M.C."/>
            <person name="Chen S.C."/>
        </authorList>
    </citation>
    <scope>NUCLEOTIDE SEQUENCE</scope>
    <source>
        <strain evidence="1">N2F9704</strain>
    </source>
</reference>
<protein>
    <submittedName>
        <fullName evidence="1">DUF2124 domain-containing protein</fullName>
    </submittedName>
</protein>
<gene>
    <name evidence="1" type="ORF">RJ40_08190</name>
</gene>
<dbReference type="EMBL" id="CP036172">
    <property type="protein sequence ID" value="QSZ67488.1"/>
    <property type="molecule type" value="Genomic_DNA"/>
</dbReference>
<dbReference type="RefSeq" id="WP_265580383.1">
    <property type="nucleotide sequence ID" value="NZ_CP036172.1"/>
</dbReference>
<reference evidence="1" key="2">
    <citation type="submission" date="2019-02" db="EMBL/GenBank/DDBJ databases">
        <authorList>
            <person name="Chen S.-C."/>
            <person name="Chien H.-H."/>
            <person name="Lai M.-C."/>
        </authorList>
    </citation>
    <scope>NUCLEOTIDE SEQUENCE</scope>
    <source>
        <strain evidence="1">N2F9704</strain>
    </source>
</reference>
<dbReference type="AlphaFoldDB" id="A0A8A3S5R9"/>
<name>A0A8A3S5R9_9EURY</name>
<dbReference type="PIRSF" id="PIRSF004962">
    <property type="entry name" value="UCP004962"/>
    <property type="match status" value="1"/>
</dbReference>
<proteinExistence type="predicted"/>
<accession>A0A8A3S5R9</accession>
<sequence>MEAKEKLTGVPGMLRPFKEYLVRSGLPEGAQVIYYGCPGTCTPFIELLAFATRDLPLEQVFVPYLNEEKARVISPAPGIGMQIGDRPETIDPKVVVIMGGLAMPNVEVTAEEAAALVAKYPEARPAGVCFMSMFEKAGWTGRIAFDLLIDATLDPVTIYRA</sequence>
<dbReference type="Gene3D" id="3.40.50.2300">
    <property type="match status" value="1"/>
</dbReference>
<dbReference type="GeneID" id="76424336"/>
<dbReference type="InterPro" id="IPR009183">
    <property type="entry name" value="UCP004962"/>
</dbReference>
<evidence type="ECO:0000313" key="1">
    <source>
        <dbReference type="EMBL" id="QSZ67488.1"/>
    </source>
</evidence>
<evidence type="ECO:0000313" key="2">
    <source>
        <dbReference type="Proteomes" id="UP001042704"/>
    </source>
</evidence>
<dbReference type="KEGG" id="maqe:RJ40_08190"/>
<keyword evidence="2" id="KW-1185">Reference proteome</keyword>
<organism evidence="1 2">
    <name type="scientific">Methanofollis aquaemaris</name>
    <dbReference type="NCBI Taxonomy" id="126734"/>
    <lineage>
        <taxon>Archaea</taxon>
        <taxon>Methanobacteriati</taxon>
        <taxon>Methanobacteriota</taxon>
        <taxon>Stenosarchaea group</taxon>
        <taxon>Methanomicrobia</taxon>
        <taxon>Methanomicrobiales</taxon>
        <taxon>Methanomicrobiaceae</taxon>
        <taxon>Methanofollis</taxon>
    </lineage>
</organism>
<dbReference type="Proteomes" id="UP001042704">
    <property type="component" value="Chromosome"/>
</dbReference>